<evidence type="ECO:0000313" key="1">
    <source>
        <dbReference type="EMBL" id="XCC93269.1"/>
    </source>
</evidence>
<dbReference type="EMBL" id="CP123384">
    <property type="protein sequence ID" value="XCC93269.1"/>
    <property type="molecule type" value="Genomic_DNA"/>
</dbReference>
<dbReference type="SUPFAM" id="SSF46955">
    <property type="entry name" value="Putative DNA-binding domain"/>
    <property type="match status" value="1"/>
</dbReference>
<name>A0AAU8AFG1_9RHOB</name>
<dbReference type="AlphaFoldDB" id="A0AAU8AFG1"/>
<organism evidence="1">
    <name type="scientific">Alloyangia sp. H15</name>
    <dbReference type="NCBI Taxonomy" id="3029062"/>
    <lineage>
        <taxon>Bacteria</taxon>
        <taxon>Pseudomonadati</taxon>
        <taxon>Pseudomonadota</taxon>
        <taxon>Alphaproteobacteria</taxon>
        <taxon>Rhodobacterales</taxon>
        <taxon>Roseobacteraceae</taxon>
        <taxon>Alloyangia</taxon>
    </lineage>
</organism>
<accession>A0AAU8AFG1</accession>
<dbReference type="InterPro" id="IPR009061">
    <property type="entry name" value="DNA-bd_dom_put_sf"/>
</dbReference>
<dbReference type="RefSeq" id="WP_353472092.1">
    <property type="nucleotide sequence ID" value="NZ_CP123384.1"/>
</dbReference>
<sequence>MEDLAQGAIRLPASVEAQLEALIQSIPRPRYSSTVSKMLSDAGLLTEDEVAELRGVDVGTLQMQRSRGVMPPHYKWGSRVFYKSSDIAELILAERIETAAHKRRRATKADLL</sequence>
<reference evidence="1" key="1">
    <citation type="submission" date="2023-02" db="EMBL/GenBank/DDBJ databases">
        <title>Description and genomic characterization of Salipiger bruguierae sp. nov., isolated from the sediment of mangrove plant Bruguiera sexangula.</title>
        <authorList>
            <person name="Long M."/>
        </authorList>
    </citation>
    <scope>NUCLEOTIDE SEQUENCE</scope>
    <source>
        <strain evidence="1">H15</strain>
    </source>
</reference>
<proteinExistence type="predicted"/>
<gene>
    <name evidence="1" type="ORF">PVT71_12395</name>
</gene>
<evidence type="ECO:0008006" key="2">
    <source>
        <dbReference type="Google" id="ProtNLM"/>
    </source>
</evidence>
<protein>
    <recommendedName>
        <fullName evidence="2">DNA-binding protein</fullName>
    </recommendedName>
</protein>